<evidence type="ECO:0000256" key="12">
    <source>
        <dbReference type="SAM" id="MobiDB-lite"/>
    </source>
</evidence>
<dbReference type="Proteomes" id="UP001160148">
    <property type="component" value="Unassembled WGS sequence"/>
</dbReference>
<evidence type="ECO:0000259" key="13">
    <source>
        <dbReference type="SMART" id="SM00385"/>
    </source>
</evidence>
<organism evidence="14 15">
    <name type="scientific">Macrosiphum euphorbiae</name>
    <name type="common">potato aphid</name>
    <dbReference type="NCBI Taxonomy" id="13131"/>
    <lineage>
        <taxon>Eukaryota</taxon>
        <taxon>Metazoa</taxon>
        <taxon>Ecdysozoa</taxon>
        <taxon>Arthropoda</taxon>
        <taxon>Hexapoda</taxon>
        <taxon>Insecta</taxon>
        <taxon>Pterygota</taxon>
        <taxon>Neoptera</taxon>
        <taxon>Paraneoptera</taxon>
        <taxon>Hemiptera</taxon>
        <taxon>Sternorrhyncha</taxon>
        <taxon>Aphidomorpha</taxon>
        <taxon>Aphidoidea</taxon>
        <taxon>Aphididae</taxon>
        <taxon>Macrosiphini</taxon>
        <taxon>Macrosiphum</taxon>
    </lineage>
</organism>
<dbReference type="InterPro" id="IPR013763">
    <property type="entry name" value="Cyclin-like_dom"/>
</dbReference>
<dbReference type="Pfam" id="PF21797">
    <property type="entry name" value="CycT2-like_C"/>
    <property type="match status" value="1"/>
</dbReference>
<evidence type="ECO:0000256" key="4">
    <source>
        <dbReference type="ARBA" id="ARBA00023015"/>
    </source>
</evidence>
<feature type="compositionally biased region" description="Pro residues" evidence="12">
    <location>
        <begin position="368"/>
        <end position="383"/>
    </location>
</feature>
<name>A0AAV0Y647_9HEMI</name>
<evidence type="ECO:0000256" key="10">
    <source>
        <dbReference type="ARBA" id="ARBA00073757"/>
    </source>
</evidence>
<dbReference type="GO" id="GO:0005634">
    <property type="term" value="C:nucleus"/>
    <property type="evidence" value="ECO:0007669"/>
    <property type="project" value="UniProtKB-SubCell"/>
</dbReference>
<dbReference type="GO" id="GO:0051301">
    <property type="term" value="P:cell division"/>
    <property type="evidence" value="ECO:0007669"/>
    <property type="project" value="UniProtKB-KW"/>
</dbReference>
<comment type="caution">
    <text evidence="14">The sequence shown here is derived from an EMBL/GenBank/DDBJ whole genome shotgun (WGS) entry which is preliminary data.</text>
</comment>
<evidence type="ECO:0000256" key="7">
    <source>
        <dbReference type="ARBA" id="ARBA00023242"/>
    </source>
</evidence>
<protein>
    <recommendedName>
        <fullName evidence="10">Cyclin-K</fullName>
    </recommendedName>
</protein>
<evidence type="ECO:0000313" key="14">
    <source>
        <dbReference type="EMBL" id="CAI6374876.1"/>
    </source>
</evidence>
<keyword evidence="7" id="KW-0539">Nucleus</keyword>
<evidence type="ECO:0000313" key="15">
    <source>
        <dbReference type="Proteomes" id="UP001160148"/>
    </source>
</evidence>
<reference evidence="14 15" key="1">
    <citation type="submission" date="2023-01" db="EMBL/GenBank/DDBJ databases">
        <authorList>
            <person name="Whitehead M."/>
        </authorList>
    </citation>
    <scope>NUCLEOTIDE SEQUENCE [LARGE SCALE GENOMIC DNA]</scope>
</reference>
<dbReference type="GO" id="GO:0006357">
    <property type="term" value="P:regulation of transcription by RNA polymerase II"/>
    <property type="evidence" value="ECO:0007669"/>
    <property type="project" value="InterPro"/>
</dbReference>
<feature type="region of interest" description="Disordered" evidence="12">
    <location>
        <begin position="474"/>
        <end position="557"/>
    </location>
</feature>
<feature type="region of interest" description="Disordered" evidence="12">
    <location>
        <begin position="323"/>
        <end position="383"/>
    </location>
</feature>
<keyword evidence="2" id="KW-0132">Cell division</keyword>
<comment type="subcellular location">
    <subcellularLocation>
        <location evidence="1">Nucleus</location>
    </subcellularLocation>
</comment>
<evidence type="ECO:0000256" key="8">
    <source>
        <dbReference type="ARBA" id="ARBA00023306"/>
    </source>
</evidence>
<dbReference type="FunFam" id="1.10.472.10:FF:000018">
    <property type="entry name" value="Cyclin-K (Predicted)"/>
    <property type="match status" value="1"/>
</dbReference>
<dbReference type="GO" id="GO:0016538">
    <property type="term" value="F:cyclin-dependent protein serine/threonine kinase regulator activity"/>
    <property type="evidence" value="ECO:0007669"/>
    <property type="project" value="InterPro"/>
</dbReference>
<dbReference type="AlphaFoldDB" id="A0AAV0Y647"/>
<evidence type="ECO:0000256" key="11">
    <source>
        <dbReference type="RuleBase" id="RU000383"/>
    </source>
</evidence>
<evidence type="ECO:0000256" key="2">
    <source>
        <dbReference type="ARBA" id="ARBA00022618"/>
    </source>
</evidence>
<proteinExistence type="inferred from homology"/>
<gene>
    <name evidence="14" type="ORF">MEUPH1_LOCUS28452</name>
</gene>
<evidence type="ECO:0000256" key="3">
    <source>
        <dbReference type="ARBA" id="ARBA00022776"/>
    </source>
</evidence>
<dbReference type="EMBL" id="CARXXK010001250">
    <property type="protein sequence ID" value="CAI6374876.1"/>
    <property type="molecule type" value="Genomic_DNA"/>
</dbReference>
<dbReference type="InterPro" id="IPR036915">
    <property type="entry name" value="Cyclin-like_sf"/>
</dbReference>
<dbReference type="InterPro" id="IPR043198">
    <property type="entry name" value="Cyclin/Ssn8"/>
</dbReference>
<evidence type="ECO:0000256" key="6">
    <source>
        <dbReference type="ARBA" id="ARBA00023163"/>
    </source>
</evidence>
<evidence type="ECO:0000256" key="1">
    <source>
        <dbReference type="ARBA" id="ARBA00004123"/>
    </source>
</evidence>
<feature type="domain" description="Cyclin-like" evidence="13">
    <location>
        <begin position="142"/>
        <end position="237"/>
    </location>
</feature>
<feature type="compositionally biased region" description="Basic and acidic residues" evidence="12">
    <location>
        <begin position="489"/>
        <end position="500"/>
    </location>
</feature>
<keyword evidence="8" id="KW-0131">Cell cycle</keyword>
<dbReference type="Gene3D" id="1.10.472.10">
    <property type="entry name" value="Cyclin-like"/>
    <property type="match status" value="2"/>
</dbReference>
<dbReference type="CDD" id="cd20531">
    <property type="entry name" value="CYCLIN_CCNK_rpt2"/>
    <property type="match status" value="1"/>
</dbReference>
<dbReference type="Pfam" id="PF00134">
    <property type="entry name" value="Cyclin_N"/>
    <property type="match status" value="1"/>
</dbReference>
<dbReference type="FunFam" id="1.10.472.10:FF:000021">
    <property type="entry name" value="Cyclin-K (Predicted)"/>
    <property type="match status" value="1"/>
</dbReference>
<evidence type="ECO:0000256" key="5">
    <source>
        <dbReference type="ARBA" id="ARBA00023127"/>
    </source>
</evidence>
<keyword evidence="15" id="KW-1185">Reference proteome</keyword>
<evidence type="ECO:0000256" key="9">
    <source>
        <dbReference type="ARBA" id="ARBA00054991"/>
    </source>
</evidence>
<feature type="compositionally biased region" description="Basic residues" evidence="12">
    <location>
        <begin position="548"/>
        <end position="557"/>
    </location>
</feature>
<feature type="domain" description="Cyclin-like" evidence="13">
    <location>
        <begin position="35"/>
        <end position="129"/>
    </location>
</feature>
<dbReference type="SUPFAM" id="SSF47954">
    <property type="entry name" value="Cyclin-like"/>
    <property type="match status" value="2"/>
</dbReference>
<dbReference type="CDD" id="cd20530">
    <property type="entry name" value="CYCLIN_CCNK_rpt1"/>
    <property type="match status" value="1"/>
</dbReference>
<keyword evidence="6" id="KW-0804">Transcription</keyword>
<comment type="function">
    <text evidence="9">Regulatory subunit of cyclin-dependent kinases that mediates activation of target kinases. Plays a role in transcriptional regulation via its role in regulating the phosphorylation of the C-terminal domain (CTD) of the large subunit of RNA polymerase II (POLR2A).</text>
</comment>
<keyword evidence="4" id="KW-0805">Transcription regulation</keyword>
<accession>A0AAV0Y647</accession>
<sequence length="557" mass="63799">MALWYFDKDELHRTASAQDGIPHEIECRYRQEGARFIIDAGTKMYLGYNTVATGVVYFHRFYMYHSFKMFPRYLTACCCLFLAGKVEETPKRCKDIIKLAKSILPEEKYDTLGLDPKEEVMVLERILLQTIKFDLQVDHPYQFLLKYAKCLKGDKAKLTKLVQMAWIFVNDSLCTTLCLQWEPEIIAVSLIYLASKLNKFELNRWHGRTPNQLRWWDMFVQGMSMDLLEDICHQILDLYSIPDKNATPSPPCLEKCIVPKRVIPPQSIYQKSLMQKMAAKYMLTPEQAMQAAITKNVKLITTPNTLPVKELLPMPPGIKPSISNVPPKPQNAQKTFLPPPPTPPRLLLSLSPLNRPPPLPSTRQISPTMPPPPPPPTLPPPLPTPNKMLIPPGVTQLPPPIPPANFPMYPYPPLQNAGQSFRDSMFSQLPNLTSSVPENMTQQSTQSFRDFETQDKYEGRRLKYIESRAFSRDSAFSGRSYGNGSQHFVDGDPHFSRESGQHYVDSGSQFFHSDPAYLQFRGNPPNKRGFNTRTNRPSPPPPQYQNRQVRHHPYQRQ</sequence>
<keyword evidence="3" id="KW-0498">Mitosis</keyword>
<keyword evidence="5 11" id="KW-0195">Cyclin</keyword>
<dbReference type="SMART" id="SM00385">
    <property type="entry name" value="CYCLIN"/>
    <property type="match status" value="2"/>
</dbReference>
<dbReference type="InterPro" id="IPR006671">
    <property type="entry name" value="Cyclin_N"/>
</dbReference>
<dbReference type="PANTHER" id="PTHR10026">
    <property type="entry name" value="CYCLIN"/>
    <property type="match status" value="1"/>
</dbReference>
<comment type="similarity">
    <text evidence="11">Belongs to the cyclin family.</text>
</comment>